<protein>
    <recommendedName>
        <fullName evidence="8">Pentacotripeptide-repeat region of PRORP domain-containing protein</fullName>
    </recommendedName>
</protein>
<accession>A0A3M9Y8X8</accession>
<dbReference type="Proteomes" id="UP000267145">
    <property type="component" value="Unassembled WGS sequence"/>
</dbReference>
<evidence type="ECO:0000256" key="3">
    <source>
        <dbReference type="ARBA" id="ARBA00044493"/>
    </source>
</evidence>
<evidence type="ECO:0008006" key="8">
    <source>
        <dbReference type="Google" id="ProtNLM"/>
    </source>
</evidence>
<keyword evidence="2" id="KW-0677">Repeat</keyword>
<feature type="compositionally biased region" description="Basic and acidic residues" evidence="5">
    <location>
        <begin position="794"/>
        <end position="810"/>
    </location>
</feature>
<feature type="compositionally biased region" description="Low complexity" evidence="5">
    <location>
        <begin position="690"/>
        <end position="699"/>
    </location>
</feature>
<dbReference type="GeneID" id="39610615"/>
<keyword evidence="7" id="KW-1185">Reference proteome</keyword>
<feature type="region of interest" description="Disordered" evidence="5">
    <location>
        <begin position="794"/>
        <end position="893"/>
    </location>
</feature>
<dbReference type="STRING" id="1051616.A0A3M9Y8X8"/>
<evidence type="ECO:0000256" key="1">
    <source>
        <dbReference type="ARBA" id="ARBA00006192"/>
    </source>
</evidence>
<feature type="compositionally biased region" description="Polar residues" evidence="5">
    <location>
        <begin position="300"/>
        <end position="310"/>
    </location>
</feature>
<comment type="similarity">
    <text evidence="1">Belongs to the CCM1 family.</text>
</comment>
<dbReference type="PANTHER" id="PTHR47936">
    <property type="entry name" value="PPR_LONG DOMAIN-CONTAINING PROTEIN"/>
    <property type="match status" value="1"/>
</dbReference>
<evidence type="ECO:0000256" key="2">
    <source>
        <dbReference type="ARBA" id="ARBA00022737"/>
    </source>
</evidence>
<gene>
    <name evidence="6" type="ORF">D7B24_006926</name>
</gene>
<feature type="region of interest" description="Disordered" evidence="5">
    <location>
        <begin position="55"/>
        <end position="81"/>
    </location>
</feature>
<comment type="subunit">
    <text evidence="4">Binds to mitochondrial small subunit 15S rRNA.</text>
</comment>
<sequence>MSLGIKQAWRARPLSIRDAGNPLIPRGSPGCGRGPWLPWVRRRLASGLAAASAASAAAPDAGKLGDARRSALSPRRAPEMDAAPPMRIAPALQPESMHDAMKRQFLDTLLYDVEEDAQAIEAAVTTGSVMDKGSVVYASVRETNASRQRQHRALWQQLRLDEIRKGKGKDTADWRKVLTILSNRAPKGARTLSQASRTLVVTRQVADRLLYGTDQTIWDIAERTDCRLDMDESSASESLRPPGKRIILMGFDHAVEAAKAEIAYIAGQVAESSPPTPTAAAATTTTTKAASGLVEHQPLPATSSTSIQKNGSRKSKPRRWTSTKPLEKPGFTPEWTILYKFEDYPRPLYWTPETFEAYVTALVRAKMPHYKATELYESGMKAREAVLHLIMDVFQSRETRSSLSTSAFKTVLKWMGSHGVVFRPQVRELFVRMEAASLPMDVEVFNTLLTGNMRLDDLRNFGSIVSLMARRGYVPTLKTWSLFLAIVKNNEVEQHVLRAMNERGLLDDPRASRMIATRFIMHDLQQARGNWSGLSAFIDSQNQKYGFGWITTASFNNMLNELGRQGKLASCRDLLDKAPRWPSVKVGIKTLNTMLSHAHIQRQPAAAAAALYRFYQHNVTLDSTSYHELFTLAFVLRKPNTMGLVWRLACIHRCETHEMRVRVAAIYEACPFLLGLPETEQQTLDQGRISSSTPSSSLPSPLPAPSPKNQPKAQYANHAALPTFHEPDMLAALLPPSHAPTTSDDDLAHLPANTGSRIAHLYRKRYSRASDWHLARPLHVLFAEALEADRDLERPRAADPVDEHAPRRIQEQGLPLPLVARRPADASGTRDDGAREASTSSASLSTAAETPAADSQLYMTIFRRTLSATQRRAKKKKRKTTNTDTGEKGTPTA</sequence>
<comment type="function">
    <text evidence="3">Regulates mitochondrial small subunit maturation by controlling 15S rRNA 5'-end processing. Localizes to the 5' precursor of the 15S rRNA in a position that is subsequently occupied by mS47 in the mature yeast mtSSU. Uses structure and sequence-specific RNA recognition, binding to a single-stranded region of the precursor and specifically recognizing bases -6 to -1. The exchange of Ccm1 for mS47 is coupled to the irreversible removal of precursor rRNA that is accompanied by conformational changes of the mitoribosomal proteins uS5m and mS26. These conformational changes signal completion of 5'-end rRNA processing through protection of the mature 5'-end of the 15S rRNA and stabilization of mS47. The removal of the 5' precursor together with the dissociation of Ccm1 may be catalyzed by the 5'-3' exoribonuclease Pet127. Involved in the specific removal of group I introns in mitochondrial encoded transcripts.</text>
</comment>
<dbReference type="PANTHER" id="PTHR47936:SF1">
    <property type="entry name" value="PENTATRICOPEPTIDE REPEAT-CONTAINING PROTEIN GUN1, CHLOROPLASTIC"/>
    <property type="match status" value="1"/>
</dbReference>
<reference evidence="6 7" key="1">
    <citation type="submission" date="2018-10" db="EMBL/GenBank/DDBJ databases">
        <title>Genome sequence of Verticillium nonalfalfae VnAa140.</title>
        <authorList>
            <person name="Stajich J.E."/>
            <person name="Kasson M.T."/>
        </authorList>
    </citation>
    <scope>NUCLEOTIDE SEQUENCE [LARGE SCALE GENOMIC DNA]</scope>
    <source>
        <strain evidence="6 7">VnAa140</strain>
    </source>
</reference>
<organism evidence="6 7">
    <name type="scientific">Verticillium nonalfalfae</name>
    <dbReference type="NCBI Taxonomy" id="1051616"/>
    <lineage>
        <taxon>Eukaryota</taxon>
        <taxon>Fungi</taxon>
        <taxon>Dikarya</taxon>
        <taxon>Ascomycota</taxon>
        <taxon>Pezizomycotina</taxon>
        <taxon>Sordariomycetes</taxon>
        <taxon>Hypocreomycetidae</taxon>
        <taxon>Glomerellales</taxon>
        <taxon>Plectosphaerellaceae</taxon>
        <taxon>Verticillium</taxon>
    </lineage>
</organism>
<evidence type="ECO:0000256" key="4">
    <source>
        <dbReference type="ARBA" id="ARBA00044511"/>
    </source>
</evidence>
<feature type="compositionally biased region" description="Basic residues" evidence="5">
    <location>
        <begin position="871"/>
        <end position="880"/>
    </location>
</feature>
<evidence type="ECO:0000313" key="7">
    <source>
        <dbReference type="Proteomes" id="UP000267145"/>
    </source>
</evidence>
<feature type="region of interest" description="Disordered" evidence="5">
    <location>
        <begin position="683"/>
        <end position="714"/>
    </location>
</feature>
<dbReference type="GO" id="GO:0031930">
    <property type="term" value="P:mitochondria-nucleus signaling pathway"/>
    <property type="evidence" value="ECO:0007669"/>
    <property type="project" value="TreeGrafter"/>
</dbReference>
<dbReference type="EMBL" id="RBVV01000051">
    <property type="protein sequence ID" value="RNJ56794.1"/>
    <property type="molecule type" value="Genomic_DNA"/>
</dbReference>
<evidence type="ECO:0000313" key="6">
    <source>
        <dbReference type="EMBL" id="RNJ56794.1"/>
    </source>
</evidence>
<feature type="compositionally biased region" description="Low complexity" evidence="5">
    <location>
        <begin position="836"/>
        <end position="853"/>
    </location>
</feature>
<evidence type="ECO:0000256" key="5">
    <source>
        <dbReference type="SAM" id="MobiDB-lite"/>
    </source>
</evidence>
<comment type="caution">
    <text evidence="6">The sequence shown here is derived from an EMBL/GenBank/DDBJ whole genome shotgun (WGS) entry which is preliminary data.</text>
</comment>
<feature type="region of interest" description="Disordered" evidence="5">
    <location>
        <begin position="292"/>
        <end position="327"/>
    </location>
</feature>
<dbReference type="AlphaFoldDB" id="A0A3M9Y8X8"/>
<name>A0A3M9Y8X8_9PEZI</name>
<dbReference type="RefSeq" id="XP_028494952.1">
    <property type="nucleotide sequence ID" value="XM_028641046.1"/>
</dbReference>
<feature type="compositionally biased region" description="Basic and acidic residues" evidence="5">
    <location>
        <begin position="822"/>
        <end position="835"/>
    </location>
</feature>
<dbReference type="Gene3D" id="1.25.40.10">
    <property type="entry name" value="Tetratricopeptide repeat domain"/>
    <property type="match status" value="1"/>
</dbReference>
<dbReference type="InterPro" id="IPR011990">
    <property type="entry name" value="TPR-like_helical_dom_sf"/>
</dbReference>
<feature type="compositionally biased region" description="Basic residues" evidence="5">
    <location>
        <begin position="311"/>
        <end position="321"/>
    </location>
</feature>
<proteinExistence type="inferred from homology"/>